<reference evidence="2" key="1">
    <citation type="submission" date="2023-06" db="EMBL/GenBank/DDBJ databases">
        <title>Genomic analysis of the entomopathogenic nematode Steinernema hermaphroditum.</title>
        <authorList>
            <person name="Schwarz E.M."/>
            <person name="Heppert J.K."/>
            <person name="Baniya A."/>
            <person name="Schwartz H.T."/>
            <person name="Tan C.-H."/>
            <person name="Antoshechkin I."/>
            <person name="Sternberg P.W."/>
            <person name="Goodrich-Blair H."/>
            <person name="Dillman A.R."/>
        </authorList>
    </citation>
    <scope>NUCLEOTIDE SEQUENCE</scope>
    <source>
        <strain evidence="2">PS9179</strain>
        <tissue evidence="2">Whole animal</tissue>
    </source>
</reference>
<protein>
    <recommendedName>
        <fullName evidence="1">PD-(D/E)XK endonuclease-like domain-containing protein</fullName>
    </recommendedName>
</protein>
<dbReference type="InterPro" id="IPR038726">
    <property type="entry name" value="PDDEXK_AddAB-type"/>
</dbReference>
<organism evidence="2 3">
    <name type="scientific">Steinernema hermaphroditum</name>
    <dbReference type="NCBI Taxonomy" id="289476"/>
    <lineage>
        <taxon>Eukaryota</taxon>
        <taxon>Metazoa</taxon>
        <taxon>Ecdysozoa</taxon>
        <taxon>Nematoda</taxon>
        <taxon>Chromadorea</taxon>
        <taxon>Rhabditida</taxon>
        <taxon>Tylenchina</taxon>
        <taxon>Panagrolaimomorpha</taxon>
        <taxon>Strongyloidoidea</taxon>
        <taxon>Steinernematidae</taxon>
        <taxon>Steinernema</taxon>
    </lineage>
</organism>
<dbReference type="Proteomes" id="UP001175271">
    <property type="component" value="Unassembled WGS sequence"/>
</dbReference>
<gene>
    <name evidence="2" type="ORF">QR680_006631</name>
</gene>
<evidence type="ECO:0000259" key="1">
    <source>
        <dbReference type="Pfam" id="PF12705"/>
    </source>
</evidence>
<dbReference type="InterPro" id="IPR011604">
    <property type="entry name" value="PDDEXK-like_dom_sf"/>
</dbReference>
<name>A0AA39HY96_9BILA</name>
<sequence>MLNAFSRSCAFVTNQCAPFVASVRTVSASTLYDLCPKNRIYTSHKNVLHWQTASEVAGRSSRKGGLARRTITSAYSPEEARLHEKTVIPGIQEFVVQHRNVEPRICDALLGGVESLRAFSNKYVVWDPLMRVEQMVRHFGLRIRGRFDALLHIRNEGLVLIDIKTGAHIDSYIIRQLAVYVASLNSDPRYVGFPQITRAGVLLVSRDGHPAELQIYERSVLERDFEDLQISVK</sequence>
<proteinExistence type="predicted"/>
<dbReference type="Pfam" id="PF12705">
    <property type="entry name" value="PDDEXK_1"/>
    <property type="match status" value="1"/>
</dbReference>
<feature type="domain" description="PD-(D/E)XK endonuclease-like" evidence="1">
    <location>
        <begin position="132"/>
        <end position="205"/>
    </location>
</feature>
<evidence type="ECO:0000313" key="3">
    <source>
        <dbReference type="Proteomes" id="UP001175271"/>
    </source>
</evidence>
<accession>A0AA39HY96</accession>
<dbReference type="EMBL" id="JAUCMV010000003">
    <property type="protein sequence ID" value="KAK0413158.1"/>
    <property type="molecule type" value="Genomic_DNA"/>
</dbReference>
<dbReference type="Gene3D" id="3.90.320.10">
    <property type="match status" value="1"/>
</dbReference>
<keyword evidence="3" id="KW-1185">Reference proteome</keyword>
<dbReference type="AlphaFoldDB" id="A0AA39HY96"/>
<comment type="caution">
    <text evidence="2">The sequence shown here is derived from an EMBL/GenBank/DDBJ whole genome shotgun (WGS) entry which is preliminary data.</text>
</comment>
<evidence type="ECO:0000313" key="2">
    <source>
        <dbReference type="EMBL" id="KAK0413158.1"/>
    </source>
</evidence>